<feature type="compositionally biased region" description="Acidic residues" evidence="1">
    <location>
        <begin position="155"/>
        <end position="172"/>
    </location>
</feature>
<comment type="caution">
    <text evidence="2">The sequence shown here is derived from an EMBL/GenBank/DDBJ whole genome shotgun (WGS) entry which is preliminary data.</text>
</comment>
<dbReference type="PANTHER" id="PTHR40635">
    <property type="match status" value="1"/>
</dbReference>
<evidence type="ECO:0000313" key="2">
    <source>
        <dbReference type="EMBL" id="KAF7301772.1"/>
    </source>
</evidence>
<protein>
    <submittedName>
        <fullName evidence="2">Uncharacterized protein</fullName>
    </submittedName>
</protein>
<reference evidence="2" key="1">
    <citation type="submission" date="2020-05" db="EMBL/GenBank/DDBJ databases">
        <title>Mycena genomes resolve the evolution of fungal bioluminescence.</title>
        <authorList>
            <person name="Tsai I.J."/>
        </authorList>
    </citation>
    <scope>NUCLEOTIDE SEQUENCE</scope>
    <source>
        <strain evidence="2">171206Taipei</strain>
    </source>
</reference>
<feature type="region of interest" description="Disordered" evidence="1">
    <location>
        <begin position="101"/>
        <end position="172"/>
    </location>
</feature>
<accession>A0A8H6W1P8</accession>
<dbReference type="GeneID" id="59346644"/>
<organism evidence="2 3">
    <name type="scientific">Mycena indigotica</name>
    <dbReference type="NCBI Taxonomy" id="2126181"/>
    <lineage>
        <taxon>Eukaryota</taxon>
        <taxon>Fungi</taxon>
        <taxon>Dikarya</taxon>
        <taxon>Basidiomycota</taxon>
        <taxon>Agaricomycotina</taxon>
        <taxon>Agaricomycetes</taxon>
        <taxon>Agaricomycetidae</taxon>
        <taxon>Agaricales</taxon>
        <taxon>Marasmiineae</taxon>
        <taxon>Mycenaceae</taxon>
        <taxon>Mycena</taxon>
    </lineage>
</organism>
<dbReference type="EMBL" id="JACAZF010000006">
    <property type="protein sequence ID" value="KAF7301772.1"/>
    <property type="molecule type" value="Genomic_DNA"/>
</dbReference>
<dbReference type="OrthoDB" id="5374757at2759"/>
<evidence type="ECO:0000256" key="1">
    <source>
        <dbReference type="SAM" id="MobiDB-lite"/>
    </source>
</evidence>
<sequence length="346" mass="38266">MKFRTRNPLYLRVSQHHVLPLYLYLDERHVSWMSETVLQHVLADLQPKILPKLRAEADVHAASAASAKKPTVDTHRGDSYQFCYFIRRTEQHSALIKTRYFTAAPPQSRAPPPHQGSKRKGRKESARTAPNKRRKTKGKGKASDEGDDAALSSGGEEDAAQSNLDDVEMDDVAPNEIESTPIDIDQDDDEEKPKPALSLTYQNFSIYGQCLCVVVEPYPPLRSSSIAPSRAPSIAPVFATARQQSVAPTPISGGSAQRARTPLFLPDDEDEREGSVIPPESKSRQLPPVPLFSPDDPEEEDNGGMMAFSQVMTSYSHLPAGMVEDDDELDGAVFFGDADEMKELYD</sequence>
<feature type="compositionally biased region" description="Basic residues" evidence="1">
    <location>
        <begin position="130"/>
        <end position="140"/>
    </location>
</feature>
<feature type="compositionally biased region" description="Polar residues" evidence="1">
    <location>
        <begin position="245"/>
        <end position="255"/>
    </location>
</feature>
<dbReference type="PANTHER" id="PTHR40635:SF1">
    <property type="match status" value="1"/>
</dbReference>
<feature type="region of interest" description="Disordered" evidence="1">
    <location>
        <begin position="245"/>
        <end position="303"/>
    </location>
</feature>
<dbReference type="Proteomes" id="UP000636479">
    <property type="component" value="Unassembled WGS sequence"/>
</dbReference>
<dbReference type="AlphaFoldDB" id="A0A8H6W1P8"/>
<name>A0A8H6W1P8_9AGAR</name>
<dbReference type="RefSeq" id="XP_037219772.1">
    <property type="nucleotide sequence ID" value="XM_037364128.1"/>
</dbReference>
<proteinExistence type="predicted"/>
<evidence type="ECO:0000313" key="3">
    <source>
        <dbReference type="Proteomes" id="UP000636479"/>
    </source>
</evidence>
<keyword evidence="3" id="KW-1185">Reference proteome</keyword>
<gene>
    <name evidence="2" type="ORF">MIND_00742800</name>
</gene>